<dbReference type="AlphaFoldDB" id="A0A0L8AH88"/>
<feature type="domain" description="Cytochrome c" evidence="11">
    <location>
        <begin position="214"/>
        <end position="338"/>
    </location>
</feature>
<feature type="signal peptide" evidence="10">
    <location>
        <begin position="1"/>
        <end position="26"/>
    </location>
</feature>
<dbReference type="GO" id="GO:0004130">
    <property type="term" value="F:cytochrome-c peroxidase activity"/>
    <property type="evidence" value="ECO:0007669"/>
    <property type="project" value="TreeGrafter"/>
</dbReference>
<dbReference type="GO" id="GO:0042597">
    <property type="term" value="C:periplasmic space"/>
    <property type="evidence" value="ECO:0007669"/>
    <property type="project" value="UniProtKB-SubCell"/>
</dbReference>
<keyword evidence="13" id="KW-1185">Reference proteome</keyword>
<feature type="binding site" description="axial binding residue" evidence="9">
    <location>
        <position position="231"/>
    </location>
    <ligand>
        <name>heme c</name>
        <dbReference type="ChEBI" id="CHEBI:61717"/>
        <label>2</label>
    </ligand>
    <ligandPart>
        <name>Fe</name>
        <dbReference type="ChEBI" id="CHEBI:18248"/>
    </ligandPart>
</feature>
<dbReference type="GO" id="GO:0009055">
    <property type="term" value="F:electron transfer activity"/>
    <property type="evidence" value="ECO:0007669"/>
    <property type="project" value="InterPro"/>
</dbReference>
<name>A0A0L8AH88_9BACT</name>
<keyword evidence="12" id="KW-0575">Peroxidase</keyword>
<evidence type="ECO:0000256" key="4">
    <source>
        <dbReference type="ARBA" id="ARBA00022729"/>
    </source>
</evidence>
<proteinExistence type="predicted"/>
<dbReference type="Gene3D" id="1.10.760.10">
    <property type="entry name" value="Cytochrome c-like domain"/>
    <property type="match status" value="2"/>
</dbReference>
<feature type="binding site" description="covalent" evidence="8">
    <location>
        <position position="230"/>
    </location>
    <ligand>
        <name>heme c</name>
        <dbReference type="ChEBI" id="CHEBI:61717"/>
        <label>2</label>
    </ligand>
</feature>
<feature type="binding site" description="axial binding residue" evidence="9">
    <location>
        <position position="86"/>
    </location>
    <ligand>
        <name>heme c</name>
        <dbReference type="ChEBI" id="CHEBI:61717"/>
        <label>1</label>
    </ligand>
    <ligandPart>
        <name>Fe</name>
        <dbReference type="ChEBI" id="CHEBI:18248"/>
    </ligandPart>
</feature>
<evidence type="ECO:0000256" key="8">
    <source>
        <dbReference type="PIRSR" id="PIRSR000294-1"/>
    </source>
</evidence>
<dbReference type="Pfam" id="PF03150">
    <property type="entry name" value="CCP_MauG"/>
    <property type="match status" value="1"/>
</dbReference>
<dbReference type="SUPFAM" id="SSF46626">
    <property type="entry name" value="Cytochrome c"/>
    <property type="match status" value="2"/>
</dbReference>
<gene>
    <name evidence="12" type="ORF">OB69_15570</name>
</gene>
<organism evidence="12 13">
    <name type="scientific">Roseivirga seohaensis subsp. aquiponti</name>
    <dbReference type="NCBI Taxonomy" id="1566026"/>
    <lineage>
        <taxon>Bacteria</taxon>
        <taxon>Pseudomonadati</taxon>
        <taxon>Bacteroidota</taxon>
        <taxon>Cytophagia</taxon>
        <taxon>Cytophagales</taxon>
        <taxon>Roseivirgaceae</taxon>
        <taxon>Roseivirga</taxon>
    </lineage>
</organism>
<feature type="chain" id="PRO_5005579895" evidence="10">
    <location>
        <begin position="27"/>
        <end position="351"/>
    </location>
</feature>
<feature type="binding site" description="covalent" evidence="8">
    <location>
        <position position="82"/>
    </location>
    <ligand>
        <name>heme c</name>
        <dbReference type="ChEBI" id="CHEBI:61717"/>
        <label>1</label>
    </ligand>
</feature>
<dbReference type="EMBL" id="JSVA01000018">
    <property type="protein sequence ID" value="KOF01763.1"/>
    <property type="molecule type" value="Genomic_DNA"/>
</dbReference>
<dbReference type="InterPro" id="IPR026259">
    <property type="entry name" value="MauG/Cytc_peroxidase"/>
</dbReference>
<comment type="cofactor">
    <cofactor evidence="8">
        <name>heme</name>
        <dbReference type="ChEBI" id="CHEBI:30413"/>
    </cofactor>
    <text evidence="8">Binds 2 heme groups.</text>
</comment>
<evidence type="ECO:0000256" key="5">
    <source>
        <dbReference type="ARBA" id="ARBA00022764"/>
    </source>
</evidence>
<keyword evidence="4 10" id="KW-0732">Signal</keyword>
<dbReference type="InterPro" id="IPR051395">
    <property type="entry name" value="Cytochrome_c_Peroxidase/MauG"/>
</dbReference>
<dbReference type="PROSITE" id="PS51007">
    <property type="entry name" value="CYTC"/>
    <property type="match status" value="1"/>
</dbReference>
<keyword evidence="3 9" id="KW-0479">Metal-binding</keyword>
<feature type="binding site" description="covalent" evidence="8">
    <location>
        <position position="227"/>
    </location>
    <ligand>
        <name>heme c</name>
        <dbReference type="ChEBI" id="CHEBI:61717"/>
        <label>2</label>
    </ligand>
</feature>
<keyword evidence="5" id="KW-0574">Periplasm</keyword>
<comment type="subcellular location">
    <subcellularLocation>
        <location evidence="1">Periplasm</location>
    </subcellularLocation>
</comment>
<evidence type="ECO:0000256" key="7">
    <source>
        <dbReference type="ARBA" id="ARBA00023004"/>
    </source>
</evidence>
<feature type="binding site" description="covalent" evidence="8">
    <location>
        <position position="85"/>
    </location>
    <ligand>
        <name>heme c</name>
        <dbReference type="ChEBI" id="CHEBI:61717"/>
        <label>1</label>
    </ligand>
</feature>
<evidence type="ECO:0000256" key="2">
    <source>
        <dbReference type="ARBA" id="ARBA00022617"/>
    </source>
</evidence>
<comment type="caution">
    <text evidence="12">The sequence shown here is derived from an EMBL/GenBank/DDBJ whole genome shotgun (WGS) entry which is preliminary data.</text>
</comment>
<keyword evidence="7 9" id="KW-0408">Iron</keyword>
<dbReference type="PIRSF" id="PIRSF000294">
    <property type="entry name" value="Cytochrome-c_peroxidase"/>
    <property type="match status" value="1"/>
</dbReference>
<evidence type="ECO:0000313" key="12">
    <source>
        <dbReference type="EMBL" id="KOF01763.1"/>
    </source>
</evidence>
<dbReference type="OrthoDB" id="9805202at2"/>
<evidence type="ECO:0000256" key="1">
    <source>
        <dbReference type="ARBA" id="ARBA00004418"/>
    </source>
</evidence>
<evidence type="ECO:0000313" key="13">
    <source>
        <dbReference type="Proteomes" id="UP000036908"/>
    </source>
</evidence>
<dbReference type="Proteomes" id="UP000036908">
    <property type="component" value="Unassembled WGS sequence"/>
</dbReference>
<dbReference type="InterPro" id="IPR009056">
    <property type="entry name" value="Cyt_c-like_dom"/>
</dbReference>
<keyword evidence="2 8" id="KW-0349">Heme</keyword>
<evidence type="ECO:0000256" key="9">
    <source>
        <dbReference type="PIRSR" id="PIRSR000294-2"/>
    </source>
</evidence>
<evidence type="ECO:0000256" key="6">
    <source>
        <dbReference type="ARBA" id="ARBA00023002"/>
    </source>
</evidence>
<dbReference type="GO" id="GO:0046872">
    <property type="term" value="F:metal ion binding"/>
    <property type="evidence" value="ECO:0007669"/>
    <property type="project" value="UniProtKB-KW"/>
</dbReference>
<dbReference type="InterPro" id="IPR004852">
    <property type="entry name" value="Di-haem_cyt_c_peroxidsae"/>
</dbReference>
<evidence type="ECO:0000256" key="3">
    <source>
        <dbReference type="ARBA" id="ARBA00022723"/>
    </source>
</evidence>
<accession>A0A0L8AH88</accession>
<comment type="PTM">
    <text evidence="8">Binds 2 heme groups per subunit.</text>
</comment>
<sequence>MCINKVKMIIAHPVLWVCLFCLTACSSEGDTPRDLTYEFKKPANFPEPTYTFDNNTITKEGFLLGRKLFFDPKLSRDGSVSCNNCHQQSKAFADSEQHPVSVGIDDLLGIRNAPSLTNLAFFKEFFWDGGVTHLDFVPINAIESEVEMDEDLANLVRKLKNDSEYPELFLQAFGTEEVTSPYILHALSQFTLMMVSSNSAYDKYVRNEGQILSETEMAGLQLFKQKCSSCHSGELFTDFTYRNNGLDSEFDDTGRARITEGIQDEGKFRVPSLRNVELTSPYMHDGRFKTLEAVLDHYSEGVVISPTLDEELKGNTSLGISMNEDEKSKIIAFLRTLTDREFISDSKFHNK</sequence>
<reference evidence="13" key="1">
    <citation type="submission" date="2014-11" db="EMBL/GenBank/DDBJ databases">
        <title>Genome sequencing of Roseivirga sp. D-25.</title>
        <authorList>
            <person name="Selvaratnam C."/>
            <person name="Thevarajoo S."/>
            <person name="Goh K.M."/>
            <person name="Eee R."/>
            <person name="Chan K.-G."/>
            <person name="Chong C.S."/>
        </authorList>
    </citation>
    <scope>NUCLEOTIDE SEQUENCE [LARGE SCALE GENOMIC DNA]</scope>
    <source>
        <strain evidence="13">D-25</strain>
    </source>
</reference>
<evidence type="ECO:0000259" key="11">
    <source>
        <dbReference type="PROSITE" id="PS51007"/>
    </source>
</evidence>
<dbReference type="PANTHER" id="PTHR30600:SF10">
    <property type="entry name" value="BLL6722 PROTEIN"/>
    <property type="match status" value="1"/>
</dbReference>
<evidence type="ECO:0000256" key="10">
    <source>
        <dbReference type="SAM" id="SignalP"/>
    </source>
</evidence>
<keyword evidence="6" id="KW-0560">Oxidoreductase</keyword>
<dbReference type="PATRIC" id="fig|1566026.4.peg.1434"/>
<dbReference type="GO" id="GO:0020037">
    <property type="term" value="F:heme binding"/>
    <property type="evidence" value="ECO:0007669"/>
    <property type="project" value="InterPro"/>
</dbReference>
<dbReference type="InterPro" id="IPR036909">
    <property type="entry name" value="Cyt_c-like_dom_sf"/>
</dbReference>
<dbReference type="PANTHER" id="PTHR30600">
    <property type="entry name" value="CYTOCHROME C PEROXIDASE-RELATED"/>
    <property type="match status" value="1"/>
</dbReference>
<protein>
    <submittedName>
        <fullName evidence="12">Cytochrome C peroxidase</fullName>
    </submittedName>
</protein>